<dbReference type="GO" id="GO:0140664">
    <property type="term" value="F:ATP-dependent DNA damage sensor activity"/>
    <property type="evidence" value="ECO:0007669"/>
    <property type="project" value="InterPro"/>
</dbReference>
<dbReference type="PANTHER" id="PTHR11361">
    <property type="entry name" value="DNA MISMATCH REPAIR PROTEIN MUTS FAMILY MEMBER"/>
    <property type="match status" value="1"/>
</dbReference>
<dbReference type="Proteomes" id="UP000188320">
    <property type="component" value="Unassembled WGS sequence"/>
</dbReference>
<dbReference type="OrthoDB" id="121051at2759"/>
<dbReference type="InterPro" id="IPR000432">
    <property type="entry name" value="DNA_mismatch_repair_MutS_C"/>
</dbReference>
<organism evidence="6 7">
    <name type="scientific">Zancudomyces culisetae</name>
    <name type="common">Gut fungus</name>
    <name type="synonym">Smittium culisetae</name>
    <dbReference type="NCBI Taxonomy" id="1213189"/>
    <lineage>
        <taxon>Eukaryota</taxon>
        <taxon>Fungi</taxon>
        <taxon>Fungi incertae sedis</taxon>
        <taxon>Zoopagomycota</taxon>
        <taxon>Kickxellomycotina</taxon>
        <taxon>Harpellomycetes</taxon>
        <taxon>Harpellales</taxon>
        <taxon>Legeriomycetaceae</taxon>
        <taxon>Zancudomyces</taxon>
    </lineage>
</organism>
<comment type="caution">
    <text evidence="6">The sequence shown here is derived from an EMBL/GenBank/DDBJ whole genome shotgun (WGS) entry which is preliminary data.</text>
</comment>
<dbReference type="GO" id="GO:0005634">
    <property type="term" value="C:nucleus"/>
    <property type="evidence" value="ECO:0007669"/>
    <property type="project" value="TreeGrafter"/>
</dbReference>
<evidence type="ECO:0000256" key="3">
    <source>
        <dbReference type="ARBA" id="ARBA00022840"/>
    </source>
</evidence>
<evidence type="ECO:0000256" key="2">
    <source>
        <dbReference type="ARBA" id="ARBA00022741"/>
    </source>
</evidence>
<dbReference type="InterPro" id="IPR027417">
    <property type="entry name" value="P-loop_NTPase"/>
</dbReference>
<dbReference type="PROSITE" id="PS00486">
    <property type="entry name" value="DNA_MISMATCH_REPAIR_2"/>
    <property type="match status" value="1"/>
</dbReference>
<keyword evidence="3" id="KW-0067">ATP-binding</keyword>
<dbReference type="PANTHER" id="PTHR11361:SF21">
    <property type="entry name" value="MUTS PROTEIN HOMOLOG 4"/>
    <property type="match status" value="1"/>
</dbReference>
<evidence type="ECO:0000313" key="6">
    <source>
        <dbReference type="EMBL" id="OMH79464.1"/>
    </source>
</evidence>
<dbReference type="Gene3D" id="3.40.50.300">
    <property type="entry name" value="P-loop containing nucleotide triphosphate hydrolases"/>
    <property type="match status" value="1"/>
</dbReference>
<keyword evidence="2" id="KW-0547">Nucleotide-binding</keyword>
<dbReference type="InterPro" id="IPR045076">
    <property type="entry name" value="MutS"/>
</dbReference>
<dbReference type="SMART" id="SM00534">
    <property type="entry name" value="MUTSac"/>
    <property type="match status" value="1"/>
</dbReference>
<dbReference type="GO" id="GO:0030983">
    <property type="term" value="F:mismatched DNA binding"/>
    <property type="evidence" value="ECO:0007669"/>
    <property type="project" value="InterPro"/>
</dbReference>
<reference evidence="7" key="1">
    <citation type="submission" date="2017-01" db="EMBL/GenBank/DDBJ databases">
        <authorList>
            <person name="Wang Y."/>
            <person name="White M."/>
            <person name="Kvist S."/>
            <person name="Moncalvo J.-M."/>
        </authorList>
    </citation>
    <scope>NUCLEOTIDE SEQUENCE [LARGE SCALE GENOMIC DNA]</scope>
    <source>
        <strain evidence="7">COL-18-3</strain>
    </source>
</reference>
<evidence type="ECO:0000313" key="7">
    <source>
        <dbReference type="Proteomes" id="UP000188320"/>
    </source>
</evidence>
<dbReference type="SUPFAM" id="SSF52540">
    <property type="entry name" value="P-loop containing nucleoside triphosphate hydrolases"/>
    <property type="match status" value="1"/>
</dbReference>
<dbReference type="EMBL" id="LSSK01001550">
    <property type="protein sequence ID" value="OMH79464.1"/>
    <property type="molecule type" value="Genomic_DNA"/>
</dbReference>
<gene>
    <name evidence="6" type="ORF">AX774_g7114</name>
</gene>
<sequence length="108" mass="11855">MAQMGSFVPAQRATFRIHSQLFAQLNHNDSIEMNASSFMVEMRAVSMYVKMAVSDTVNHNHPASSLVIMDELGRGTSANEGAAIGFASFWCAENKSPFCWPNGKIILV</sequence>
<dbReference type="AlphaFoldDB" id="A0A1R1PER9"/>
<dbReference type="GO" id="GO:0005524">
    <property type="term" value="F:ATP binding"/>
    <property type="evidence" value="ECO:0007669"/>
    <property type="project" value="UniProtKB-KW"/>
</dbReference>
<keyword evidence="4" id="KW-0238">DNA-binding</keyword>
<protein>
    <submittedName>
        <fullName evidence="6">MutS protein-like protein</fullName>
    </submittedName>
</protein>
<keyword evidence="7" id="KW-1185">Reference proteome</keyword>
<dbReference type="Pfam" id="PF00488">
    <property type="entry name" value="MutS_V"/>
    <property type="match status" value="1"/>
</dbReference>
<evidence type="ECO:0000256" key="4">
    <source>
        <dbReference type="ARBA" id="ARBA00023125"/>
    </source>
</evidence>
<accession>A0A1R1PER9</accession>
<feature type="domain" description="DNA mismatch repair proteins mutS family" evidence="5">
    <location>
        <begin position="65"/>
        <end position="81"/>
    </location>
</feature>
<evidence type="ECO:0000259" key="5">
    <source>
        <dbReference type="PROSITE" id="PS00486"/>
    </source>
</evidence>
<dbReference type="GO" id="GO:0006298">
    <property type="term" value="P:mismatch repair"/>
    <property type="evidence" value="ECO:0007669"/>
    <property type="project" value="InterPro"/>
</dbReference>
<evidence type="ECO:0000256" key="1">
    <source>
        <dbReference type="ARBA" id="ARBA00006271"/>
    </source>
</evidence>
<dbReference type="GO" id="GO:0007131">
    <property type="term" value="P:reciprocal meiotic recombination"/>
    <property type="evidence" value="ECO:0007669"/>
    <property type="project" value="TreeGrafter"/>
</dbReference>
<comment type="similarity">
    <text evidence="1">Belongs to the DNA mismatch repair MutS family.</text>
</comment>
<name>A0A1R1PER9_ZANCU</name>
<proteinExistence type="inferred from homology"/>